<dbReference type="SUPFAM" id="SSF52096">
    <property type="entry name" value="ClpP/crotonase"/>
    <property type="match status" value="1"/>
</dbReference>
<protein>
    <submittedName>
        <fullName evidence="3">Peptidase S41</fullName>
    </submittedName>
</protein>
<dbReference type="CDD" id="cd07562">
    <property type="entry name" value="Peptidase_S41_TRI"/>
    <property type="match status" value="1"/>
</dbReference>
<reference evidence="4" key="1">
    <citation type="submission" date="2018-04" db="EMBL/GenBank/DDBJ databases">
        <authorList>
            <person name="Cornet L."/>
        </authorList>
    </citation>
    <scope>NUCLEOTIDE SEQUENCE [LARGE SCALE GENOMIC DNA]</scope>
</reference>
<dbReference type="GO" id="GO:0008236">
    <property type="term" value="F:serine-type peptidase activity"/>
    <property type="evidence" value="ECO:0007669"/>
    <property type="project" value="InterPro"/>
</dbReference>
<evidence type="ECO:0000259" key="2">
    <source>
        <dbReference type="PROSITE" id="PS50106"/>
    </source>
</evidence>
<dbReference type="Gene3D" id="3.90.226.10">
    <property type="entry name" value="2-enoyl-CoA Hydratase, Chain A, domain 1"/>
    <property type="match status" value="1"/>
</dbReference>
<evidence type="ECO:0000313" key="3">
    <source>
        <dbReference type="EMBL" id="PZO11901.1"/>
    </source>
</evidence>
<organism evidence="3 4">
    <name type="scientific">Leptolyngbya foveolarum</name>
    <dbReference type="NCBI Taxonomy" id="47253"/>
    <lineage>
        <taxon>Bacteria</taxon>
        <taxon>Bacillati</taxon>
        <taxon>Cyanobacteriota</taxon>
        <taxon>Cyanophyceae</taxon>
        <taxon>Leptolyngbyales</taxon>
        <taxon>Leptolyngbyaceae</taxon>
        <taxon>Leptolyngbya group</taxon>
        <taxon>Leptolyngbya</taxon>
    </lineage>
</organism>
<dbReference type="InterPro" id="IPR041489">
    <property type="entry name" value="PDZ_6"/>
</dbReference>
<dbReference type="SMART" id="SM00245">
    <property type="entry name" value="TSPc"/>
    <property type="match status" value="1"/>
</dbReference>
<dbReference type="InterPro" id="IPR029045">
    <property type="entry name" value="ClpP/crotonase-like_dom_sf"/>
</dbReference>
<dbReference type="GO" id="GO:0006508">
    <property type="term" value="P:proteolysis"/>
    <property type="evidence" value="ECO:0007669"/>
    <property type="project" value="InterPro"/>
</dbReference>
<dbReference type="PANTHER" id="PTHR32060">
    <property type="entry name" value="TAIL-SPECIFIC PROTEASE"/>
    <property type="match status" value="1"/>
</dbReference>
<dbReference type="Gene3D" id="2.30.42.10">
    <property type="match status" value="1"/>
</dbReference>
<keyword evidence="1" id="KW-0472">Membrane</keyword>
<dbReference type="Pfam" id="PF03572">
    <property type="entry name" value="Peptidase_S41"/>
    <property type="match status" value="1"/>
</dbReference>
<dbReference type="PANTHER" id="PTHR32060:SF22">
    <property type="entry name" value="CARBOXYL-TERMINAL-PROCESSING PEPTIDASE 3, CHLOROPLASTIC"/>
    <property type="match status" value="1"/>
</dbReference>
<dbReference type="InterPro" id="IPR028204">
    <property type="entry name" value="Tricorn_C1"/>
</dbReference>
<dbReference type="SUPFAM" id="SSF50156">
    <property type="entry name" value="PDZ domain-like"/>
    <property type="match status" value="1"/>
</dbReference>
<dbReference type="Pfam" id="PF17820">
    <property type="entry name" value="PDZ_6"/>
    <property type="match status" value="1"/>
</dbReference>
<proteinExistence type="predicted"/>
<feature type="domain" description="PDZ" evidence="2">
    <location>
        <begin position="125"/>
        <end position="200"/>
    </location>
</feature>
<dbReference type="InterPro" id="IPR005151">
    <property type="entry name" value="Tail-specific_protease"/>
</dbReference>
<reference evidence="3 4" key="2">
    <citation type="submission" date="2018-06" db="EMBL/GenBank/DDBJ databases">
        <title>Metagenomic assembly of (sub)arctic Cyanobacteria and their associated microbiome from non-axenic cultures.</title>
        <authorList>
            <person name="Baurain D."/>
        </authorList>
    </citation>
    <scope>NUCLEOTIDE SEQUENCE [LARGE SCALE GENOMIC DNA]</scope>
    <source>
        <strain evidence="3">ULC129bin1</strain>
    </source>
</reference>
<name>A0A2W4VIB6_9CYAN</name>
<dbReference type="SMART" id="SM00228">
    <property type="entry name" value="PDZ"/>
    <property type="match status" value="1"/>
</dbReference>
<dbReference type="InterPro" id="IPR001478">
    <property type="entry name" value="PDZ"/>
</dbReference>
<dbReference type="AlphaFoldDB" id="A0A2W4VIB6"/>
<evidence type="ECO:0000256" key="1">
    <source>
        <dbReference type="SAM" id="Phobius"/>
    </source>
</evidence>
<dbReference type="Pfam" id="PF14684">
    <property type="entry name" value="Tricorn_C1"/>
    <property type="match status" value="1"/>
</dbReference>
<feature type="transmembrane region" description="Helical" evidence="1">
    <location>
        <begin position="7"/>
        <end position="27"/>
    </location>
</feature>
<dbReference type="GO" id="GO:0004175">
    <property type="term" value="F:endopeptidase activity"/>
    <property type="evidence" value="ECO:0007669"/>
    <property type="project" value="TreeGrafter"/>
</dbReference>
<sequence length="418" mass="45784">MNRLRKFAIALLSTIMILIFGIVLTALPSRSQSPPSTFEQVWQTVNEAFYDSNFNGVDWVAAKEAYEPLAAQTQSKAELAQVINQMLSELDTSHTHFYTSEDPAYYQLLGIFLTLIPELQPQVESFLLDGKPQYSGIGIFTETLDGNTFIKAILDDGPAAQAGLLVGDRILSVDRQPFHPINSFLDKAGQPVELAVQHSIGNQTDVTVTPRMLDGTTMFSDAMKVSVEVIERENKTIGYVHLWSYAGEAIHKQLTAELFYGQLKDVDSFVLDLRDGWGGATAAYLNIYTPENLTTTGTARDYPPSTANSAWSKPVVMLVNGDSRSGKEVLAYGFRKYEIGPVVGSRTAGAVVQGNLYPMDDGNLLYLAVADIHVDGKRIEGIGVEPDIAVTAPIKYAQGADPQKEKAVEVALEKINRL</sequence>
<comment type="caution">
    <text evidence="3">The sequence shown here is derived from an EMBL/GenBank/DDBJ whole genome shotgun (WGS) entry which is preliminary data.</text>
</comment>
<dbReference type="Gene3D" id="3.30.750.44">
    <property type="match status" value="1"/>
</dbReference>
<dbReference type="EMBL" id="QBMC01000166">
    <property type="protein sequence ID" value="PZO11901.1"/>
    <property type="molecule type" value="Genomic_DNA"/>
</dbReference>
<accession>A0A2W4VIB6</accession>
<dbReference type="InterPro" id="IPR036034">
    <property type="entry name" value="PDZ_sf"/>
</dbReference>
<keyword evidence="1" id="KW-1133">Transmembrane helix</keyword>
<dbReference type="PROSITE" id="PS50106">
    <property type="entry name" value="PDZ"/>
    <property type="match status" value="1"/>
</dbReference>
<dbReference type="Proteomes" id="UP000249354">
    <property type="component" value="Unassembled WGS sequence"/>
</dbReference>
<keyword evidence="1" id="KW-0812">Transmembrane</keyword>
<gene>
    <name evidence="3" type="ORF">DCF25_18550</name>
</gene>
<evidence type="ECO:0000313" key="4">
    <source>
        <dbReference type="Proteomes" id="UP000249354"/>
    </source>
</evidence>